<name>A0A820WCX5_9BILA</name>
<feature type="non-terminal residue" evidence="1">
    <location>
        <position position="1"/>
    </location>
</feature>
<keyword evidence="2" id="KW-1185">Reference proteome</keyword>
<evidence type="ECO:0000313" key="2">
    <source>
        <dbReference type="Proteomes" id="UP000663866"/>
    </source>
</evidence>
<protein>
    <submittedName>
        <fullName evidence="1">Uncharacterized protein</fullName>
    </submittedName>
</protein>
<gene>
    <name evidence="1" type="ORF">OVN521_LOCUS41480</name>
</gene>
<proteinExistence type="predicted"/>
<dbReference type="AlphaFoldDB" id="A0A820WCX5"/>
<sequence>NRNLLLIRKSVGDEVTSITENQMNIQDLYLTINEESDFMIHGYCRWINEKDKSLFAECALLYSPTDEPEQVITTTIIEGVGAGVFL</sequence>
<reference evidence="1" key="1">
    <citation type="submission" date="2021-02" db="EMBL/GenBank/DDBJ databases">
        <authorList>
            <person name="Nowell W R."/>
        </authorList>
    </citation>
    <scope>NUCLEOTIDE SEQUENCE</scope>
</reference>
<comment type="caution">
    <text evidence="1">The sequence shown here is derived from an EMBL/GenBank/DDBJ whole genome shotgun (WGS) entry which is preliminary data.</text>
</comment>
<evidence type="ECO:0000313" key="1">
    <source>
        <dbReference type="EMBL" id="CAF4514018.1"/>
    </source>
</evidence>
<dbReference type="EMBL" id="CAJOBG010055237">
    <property type="protein sequence ID" value="CAF4514018.1"/>
    <property type="molecule type" value="Genomic_DNA"/>
</dbReference>
<organism evidence="1 2">
    <name type="scientific">Rotaria magnacalcarata</name>
    <dbReference type="NCBI Taxonomy" id="392030"/>
    <lineage>
        <taxon>Eukaryota</taxon>
        <taxon>Metazoa</taxon>
        <taxon>Spiralia</taxon>
        <taxon>Gnathifera</taxon>
        <taxon>Rotifera</taxon>
        <taxon>Eurotatoria</taxon>
        <taxon>Bdelloidea</taxon>
        <taxon>Philodinida</taxon>
        <taxon>Philodinidae</taxon>
        <taxon>Rotaria</taxon>
    </lineage>
</organism>
<dbReference type="Proteomes" id="UP000663866">
    <property type="component" value="Unassembled WGS sequence"/>
</dbReference>
<accession>A0A820WCX5</accession>